<keyword evidence="3" id="KW-1003">Cell membrane</keyword>
<accession>A0ABX2IGQ6</accession>
<feature type="transmembrane region" description="Helical" evidence="7">
    <location>
        <begin position="145"/>
        <end position="165"/>
    </location>
</feature>
<organism evidence="9 10">
    <name type="scientific">Uliginosibacterium aquaticum</name>
    <dbReference type="NCBI Taxonomy" id="2731212"/>
    <lineage>
        <taxon>Bacteria</taxon>
        <taxon>Pseudomonadati</taxon>
        <taxon>Pseudomonadota</taxon>
        <taxon>Betaproteobacteria</taxon>
        <taxon>Rhodocyclales</taxon>
        <taxon>Zoogloeaceae</taxon>
        <taxon>Uliginosibacterium</taxon>
    </lineage>
</organism>
<dbReference type="InterPro" id="IPR035906">
    <property type="entry name" value="MetI-like_sf"/>
</dbReference>
<evidence type="ECO:0000256" key="4">
    <source>
        <dbReference type="ARBA" id="ARBA00022692"/>
    </source>
</evidence>
<dbReference type="PANTHER" id="PTHR30151">
    <property type="entry name" value="ALKANE SULFONATE ABC TRANSPORTER-RELATED, MEMBRANE SUBUNIT"/>
    <property type="match status" value="1"/>
</dbReference>
<dbReference type="PROSITE" id="PS50928">
    <property type="entry name" value="ABC_TM1"/>
    <property type="match status" value="1"/>
</dbReference>
<comment type="similarity">
    <text evidence="7">Belongs to the binding-protein-dependent transport system permease family.</text>
</comment>
<feature type="transmembrane region" description="Helical" evidence="7">
    <location>
        <begin position="86"/>
        <end position="108"/>
    </location>
</feature>
<comment type="subcellular location">
    <subcellularLocation>
        <location evidence="1 7">Cell membrane</location>
        <topology evidence="1 7">Multi-pass membrane protein</topology>
    </subcellularLocation>
</comment>
<keyword evidence="5 7" id="KW-1133">Transmembrane helix</keyword>
<evidence type="ECO:0000256" key="5">
    <source>
        <dbReference type="ARBA" id="ARBA00022989"/>
    </source>
</evidence>
<dbReference type="EMBL" id="JABCSC020000002">
    <property type="protein sequence ID" value="NSL55063.1"/>
    <property type="molecule type" value="Genomic_DNA"/>
</dbReference>
<dbReference type="InterPro" id="IPR000515">
    <property type="entry name" value="MetI-like"/>
</dbReference>
<dbReference type="Gene3D" id="1.10.3720.10">
    <property type="entry name" value="MetI-like"/>
    <property type="match status" value="1"/>
</dbReference>
<evidence type="ECO:0000259" key="8">
    <source>
        <dbReference type="PROSITE" id="PS50928"/>
    </source>
</evidence>
<feature type="transmembrane region" description="Helical" evidence="7">
    <location>
        <begin position="120"/>
        <end position="139"/>
    </location>
</feature>
<keyword evidence="4 7" id="KW-0812">Transmembrane</keyword>
<protein>
    <submittedName>
        <fullName evidence="9">ABC transporter permease</fullName>
    </submittedName>
</protein>
<comment type="caution">
    <text evidence="9">The sequence shown here is derived from an EMBL/GenBank/DDBJ whole genome shotgun (WGS) entry which is preliminary data.</text>
</comment>
<keyword evidence="6 7" id="KW-0472">Membrane</keyword>
<name>A0ABX2IGQ6_9RHOO</name>
<gene>
    <name evidence="9" type="ORF">HJ583_008525</name>
</gene>
<feature type="transmembrane region" description="Helical" evidence="7">
    <location>
        <begin position="185"/>
        <end position="202"/>
    </location>
</feature>
<proteinExistence type="inferred from homology"/>
<dbReference type="SUPFAM" id="SSF161098">
    <property type="entry name" value="MetI-like"/>
    <property type="match status" value="1"/>
</dbReference>
<dbReference type="Proteomes" id="UP000778523">
    <property type="component" value="Unassembled WGS sequence"/>
</dbReference>
<sequence>MSELILKLVRPLAAPAWPYALAHRAAAIVRPLIFPALILAVWQGLGSFSLIDPVLLPTPTKVLGALYEMVISGYLNPHLAISFQRVLLGFAAGSAVAIVIGALTGYSTWWRSIIDPTIHAIRTIPGLAWIPMFILWLGIDEGSKVVLIAKASFFPTYLNFMSGIARADRKLIEVGQVYRLRGVRLITKVLLPHSLPFLFVGLRQSMGVAWLVVVAAELMGASSGIGYVLLDGEMTGRAQIVMACMIVFALCGKTTDLIIARIAQRVLSWQDTVEKE</sequence>
<feature type="transmembrane region" description="Helical" evidence="7">
    <location>
        <begin position="242"/>
        <end position="263"/>
    </location>
</feature>
<dbReference type="Pfam" id="PF00528">
    <property type="entry name" value="BPD_transp_1"/>
    <property type="match status" value="1"/>
</dbReference>
<evidence type="ECO:0000256" key="3">
    <source>
        <dbReference type="ARBA" id="ARBA00022475"/>
    </source>
</evidence>
<evidence type="ECO:0000256" key="7">
    <source>
        <dbReference type="RuleBase" id="RU363032"/>
    </source>
</evidence>
<dbReference type="PANTHER" id="PTHR30151:SF38">
    <property type="entry name" value="ALIPHATIC SULFONATES TRANSPORT PERMEASE PROTEIN SSUC-RELATED"/>
    <property type="match status" value="1"/>
</dbReference>
<dbReference type="CDD" id="cd06261">
    <property type="entry name" value="TM_PBP2"/>
    <property type="match status" value="1"/>
</dbReference>
<evidence type="ECO:0000256" key="1">
    <source>
        <dbReference type="ARBA" id="ARBA00004651"/>
    </source>
</evidence>
<feature type="domain" description="ABC transmembrane type-1" evidence="8">
    <location>
        <begin position="75"/>
        <end position="259"/>
    </location>
</feature>
<reference evidence="9 10" key="1">
    <citation type="submission" date="2020-06" db="EMBL/GenBank/DDBJ databases">
        <title>Draft genome of Uliginosibacterium sp. IMCC34675.</title>
        <authorList>
            <person name="Song J."/>
        </authorList>
    </citation>
    <scope>NUCLEOTIDE SEQUENCE [LARGE SCALE GENOMIC DNA]</scope>
    <source>
        <strain evidence="9 10">IMCC34675</strain>
    </source>
</reference>
<keyword evidence="10" id="KW-1185">Reference proteome</keyword>
<evidence type="ECO:0000313" key="9">
    <source>
        <dbReference type="EMBL" id="NSL55063.1"/>
    </source>
</evidence>
<keyword evidence="2 7" id="KW-0813">Transport</keyword>
<feature type="transmembrane region" description="Helical" evidence="7">
    <location>
        <begin position="208"/>
        <end position="230"/>
    </location>
</feature>
<evidence type="ECO:0000313" key="10">
    <source>
        <dbReference type="Proteomes" id="UP000778523"/>
    </source>
</evidence>
<evidence type="ECO:0000256" key="6">
    <source>
        <dbReference type="ARBA" id="ARBA00023136"/>
    </source>
</evidence>
<evidence type="ECO:0000256" key="2">
    <source>
        <dbReference type="ARBA" id="ARBA00022448"/>
    </source>
</evidence>
<dbReference type="RefSeq" id="WP_170021537.1">
    <property type="nucleotide sequence ID" value="NZ_JABCSC020000002.1"/>
</dbReference>